<dbReference type="InterPro" id="IPR027417">
    <property type="entry name" value="P-loop_NTPase"/>
</dbReference>
<dbReference type="EMBL" id="GDID01003106">
    <property type="protein sequence ID" value="JAP93500.1"/>
    <property type="molecule type" value="Transcribed_RNA"/>
</dbReference>
<evidence type="ECO:0000256" key="4">
    <source>
        <dbReference type="SAM" id="Phobius"/>
    </source>
</evidence>
<dbReference type="PANTHER" id="PTHR43023:SF3">
    <property type="entry name" value="PROTEIN TRIGALACTOSYLDIACYLGLYCEROL 3, CHLOROPLASTIC"/>
    <property type="match status" value="1"/>
</dbReference>
<feature type="transmembrane region" description="Helical" evidence="4">
    <location>
        <begin position="122"/>
        <end position="140"/>
    </location>
</feature>
<name>A0A146K9L0_9EUKA</name>
<dbReference type="PANTHER" id="PTHR43023">
    <property type="entry name" value="PROTEIN TRIGALACTOSYLDIACYLGLYCEROL 3, CHLOROPLASTIC"/>
    <property type="match status" value="1"/>
</dbReference>
<dbReference type="PROSITE" id="PS50893">
    <property type="entry name" value="ABC_TRANSPORTER_2"/>
    <property type="match status" value="1"/>
</dbReference>
<dbReference type="GO" id="GO:0005524">
    <property type="term" value="F:ATP binding"/>
    <property type="evidence" value="ECO:0007669"/>
    <property type="project" value="UniProtKB-KW"/>
</dbReference>
<evidence type="ECO:0000313" key="6">
    <source>
        <dbReference type="EMBL" id="JAP93500.1"/>
    </source>
</evidence>
<dbReference type="SMART" id="SM00382">
    <property type="entry name" value="AAA"/>
    <property type="match status" value="1"/>
</dbReference>
<accession>A0A146K9L0</accession>
<keyword evidence="4" id="KW-0472">Membrane</keyword>
<keyword evidence="4" id="KW-0812">Transmembrane</keyword>
<protein>
    <submittedName>
        <fullName evidence="6">ABC transporter family protein</fullName>
    </submittedName>
</protein>
<dbReference type="Pfam" id="PF00005">
    <property type="entry name" value="ABC_tran"/>
    <property type="match status" value="1"/>
</dbReference>
<keyword evidence="1" id="KW-0813">Transport</keyword>
<dbReference type="InterPro" id="IPR017871">
    <property type="entry name" value="ABC_transporter-like_CS"/>
</dbReference>
<dbReference type="AlphaFoldDB" id="A0A146K9L0"/>
<feature type="transmembrane region" description="Helical" evidence="4">
    <location>
        <begin position="57"/>
        <end position="82"/>
    </location>
</feature>
<feature type="transmembrane region" description="Helical" evidence="4">
    <location>
        <begin position="94"/>
        <end position="115"/>
    </location>
</feature>
<dbReference type="InterPro" id="IPR003593">
    <property type="entry name" value="AAA+_ATPase"/>
</dbReference>
<dbReference type="Gene3D" id="3.40.50.300">
    <property type="entry name" value="P-loop containing nucleotide triphosphate hydrolases"/>
    <property type="match status" value="1"/>
</dbReference>
<sequence length="719" mass="82343">RIGALSNSMISCEMFFEFSVLCSYAITLILSTLLAVNNRGPNHLILRRLGVKDLTFWLTNYFFVFIPNIIQLEIAVIVWYNTGVLPFSGITLEFGLLIHLLVAALISSVSVFISAVGKQQSVAVILTCLLCYFLILFPGMFHVASFDGRTMFDPSLVPQWATWFSMSSLPIFSLVGLMDSMTSSLNSVSVNINLNQYDWKKQSDLTPLAYLFTNYHNYTTTKRFCMKSKSTFGILDPILKVCTYYQPLYGNVLLMAAFQIVLLVLFTIWISYTVTEKGFRGLPSFFFLSKKFWKKRAILQPGRSEIAIKNISVAYKIKTKKCRKPENIQSKTFGNLNLALKMVNHQQKQGEVTALVAESNSGKSTTLGFLAGEIDPVYLQSLIKKKGKQFNYQPSSQVNELKEINDEFNNCKTEKGLLDILNHVQAMEADILENYNLLDPIDAYYVKPYIGYLPQDFGNVWMNMNCIDNVYYSLIIRSHEQDKNQHIGYDQALKIVHHFLNNMGLEQLDVKNRLAKQLSGGMLRRLALCNALVGDPKILLMDEISAGVDPVVKRKIWQCIQETKQQHNVSTILTTHDISEITELAEKQQLLIKVGVLFLTSPRMHFENNPKHIQSNSIMNKQRVIISKPKEFRTIQNNNLIGMKKQYSLIRSHLMQFNCQYGLKQIVINQNNLQCQLNKQLQMKIYQIIQYAKQSQMMYIQTQQSTKGNRNRLLKSKNH</sequence>
<keyword evidence="2" id="KW-0547">Nucleotide-binding</keyword>
<dbReference type="InterPro" id="IPR003439">
    <property type="entry name" value="ABC_transporter-like_ATP-bd"/>
</dbReference>
<evidence type="ECO:0000259" key="5">
    <source>
        <dbReference type="PROSITE" id="PS50893"/>
    </source>
</evidence>
<feature type="transmembrane region" description="Helical" evidence="4">
    <location>
        <begin position="248"/>
        <end position="272"/>
    </location>
</feature>
<gene>
    <name evidence="6" type="ORF">TPC1_14202</name>
</gene>
<keyword evidence="4" id="KW-1133">Transmembrane helix</keyword>
<reference evidence="6" key="1">
    <citation type="submission" date="2015-07" db="EMBL/GenBank/DDBJ databases">
        <title>Adaptation to a free-living lifestyle via gene acquisitions in the diplomonad Trepomonas sp. PC1.</title>
        <authorList>
            <person name="Xu F."/>
            <person name="Jerlstrom-Hultqvist J."/>
            <person name="Kolisko M."/>
            <person name="Simpson A.G.B."/>
            <person name="Roger A.J."/>
            <person name="Svard S.G."/>
            <person name="Andersson J.O."/>
        </authorList>
    </citation>
    <scope>NUCLEOTIDE SEQUENCE</scope>
    <source>
        <strain evidence="6">PC1</strain>
    </source>
</reference>
<evidence type="ECO:0000256" key="2">
    <source>
        <dbReference type="ARBA" id="ARBA00022741"/>
    </source>
</evidence>
<dbReference type="GO" id="GO:0016887">
    <property type="term" value="F:ATP hydrolysis activity"/>
    <property type="evidence" value="ECO:0007669"/>
    <property type="project" value="InterPro"/>
</dbReference>
<evidence type="ECO:0000256" key="1">
    <source>
        <dbReference type="ARBA" id="ARBA00022448"/>
    </source>
</evidence>
<dbReference type="SUPFAM" id="SSF52540">
    <property type="entry name" value="P-loop containing nucleoside triphosphate hydrolases"/>
    <property type="match status" value="1"/>
</dbReference>
<feature type="domain" description="ABC transporter" evidence="5">
    <location>
        <begin position="323"/>
        <end position="618"/>
    </location>
</feature>
<keyword evidence="3" id="KW-0067">ATP-binding</keyword>
<dbReference type="PROSITE" id="PS00211">
    <property type="entry name" value="ABC_TRANSPORTER_1"/>
    <property type="match status" value="1"/>
</dbReference>
<feature type="transmembrane region" description="Helical" evidence="4">
    <location>
        <begin position="160"/>
        <end position="178"/>
    </location>
</feature>
<proteinExistence type="predicted"/>
<feature type="non-terminal residue" evidence="6">
    <location>
        <position position="1"/>
    </location>
</feature>
<organism evidence="6">
    <name type="scientific">Trepomonas sp. PC1</name>
    <dbReference type="NCBI Taxonomy" id="1076344"/>
    <lineage>
        <taxon>Eukaryota</taxon>
        <taxon>Metamonada</taxon>
        <taxon>Diplomonadida</taxon>
        <taxon>Hexamitidae</taxon>
        <taxon>Hexamitinae</taxon>
        <taxon>Trepomonas</taxon>
    </lineage>
</organism>
<evidence type="ECO:0000256" key="3">
    <source>
        <dbReference type="ARBA" id="ARBA00022840"/>
    </source>
</evidence>
<feature type="transmembrane region" description="Helical" evidence="4">
    <location>
        <begin position="15"/>
        <end position="36"/>
    </location>
</feature>